<keyword evidence="3" id="KW-0479">Metal-binding</keyword>
<comment type="cofactor">
    <cofactor evidence="1">
        <name>Zn(2+)</name>
        <dbReference type="ChEBI" id="CHEBI:29105"/>
    </cofactor>
</comment>
<dbReference type="PANTHER" id="PTHR43350:SF17">
    <property type="entry name" value="NAD-DEPENDENT ALCOHOL DEHYDROGENASE"/>
    <property type="match status" value="1"/>
</dbReference>
<dbReference type="SUPFAM" id="SSF51735">
    <property type="entry name" value="NAD(P)-binding Rossmann-fold domains"/>
    <property type="match status" value="1"/>
</dbReference>
<dbReference type="Proteomes" id="UP000002593">
    <property type="component" value="Chromosome"/>
</dbReference>
<dbReference type="InterPro" id="IPR011032">
    <property type="entry name" value="GroES-like_sf"/>
</dbReference>
<dbReference type="PANTHER" id="PTHR43350">
    <property type="entry name" value="NAD-DEPENDENT ALCOHOL DEHYDROGENASE"/>
    <property type="match status" value="1"/>
</dbReference>
<evidence type="ECO:0000256" key="3">
    <source>
        <dbReference type="ARBA" id="ARBA00022723"/>
    </source>
</evidence>
<keyword evidence="5" id="KW-0560">Oxidoreductase</keyword>
<evidence type="ECO:0000256" key="2">
    <source>
        <dbReference type="ARBA" id="ARBA00008072"/>
    </source>
</evidence>
<keyword evidence="4" id="KW-0862">Zinc</keyword>
<evidence type="ECO:0000256" key="1">
    <source>
        <dbReference type="ARBA" id="ARBA00001947"/>
    </source>
</evidence>
<dbReference type="GO" id="GO:0016491">
    <property type="term" value="F:oxidoreductase activity"/>
    <property type="evidence" value="ECO:0007669"/>
    <property type="project" value="UniProtKB-KW"/>
</dbReference>
<dbReference type="Gene3D" id="3.90.180.10">
    <property type="entry name" value="Medium-chain alcohol dehydrogenases, catalytic domain"/>
    <property type="match status" value="1"/>
</dbReference>
<proteinExistence type="inferred from homology"/>
<evidence type="ECO:0000256" key="5">
    <source>
        <dbReference type="ARBA" id="ARBA00023002"/>
    </source>
</evidence>
<organism evidence="6 7">
    <name type="scientific">Hyperthermus butylicus (strain DSM 5456 / JCM 9403 / PLM1-5)</name>
    <dbReference type="NCBI Taxonomy" id="415426"/>
    <lineage>
        <taxon>Archaea</taxon>
        <taxon>Thermoproteota</taxon>
        <taxon>Thermoprotei</taxon>
        <taxon>Desulfurococcales</taxon>
        <taxon>Pyrodictiaceae</taxon>
        <taxon>Hyperthermus</taxon>
    </lineage>
</organism>
<gene>
    <name evidence="6" type="ordered locus">Hbut_0414</name>
</gene>
<dbReference type="Gene3D" id="3.40.50.720">
    <property type="entry name" value="NAD(P)-binding Rossmann-like Domain"/>
    <property type="match status" value="1"/>
</dbReference>
<comment type="similarity">
    <text evidence="2">Belongs to the zinc-containing alcohol dehydrogenase family.</text>
</comment>
<evidence type="ECO:0000256" key="4">
    <source>
        <dbReference type="ARBA" id="ARBA00022833"/>
    </source>
</evidence>
<dbReference type="InterPro" id="IPR036291">
    <property type="entry name" value="NAD(P)-bd_dom_sf"/>
</dbReference>
<dbReference type="eggNOG" id="arCOG01455">
    <property type="taxonomic scope" value="Archaea"/>
</dbReference>
<dbReference type="EMBL" id="CP000493">
    <property type="protein sequence ID" value="ABM80280.1"/>
    <property type="molecule type" value="Genomic_DNA"/>
</dbReference>
<dbReference type="GO" id="GO:0046872">
    <property type="term" value="F:metal ion binding"/>
    <property type="evidence" value="ECO:0007669"/>
    <property type="project" value="UniProtKB-KW"/>
</dbReference>
<dbReference type="AlphaFoldDB" id="A2BJW9"/>
<protein>
    <submittedName>
        <fullName evidence="6">Zn-binding dehydrogenase</fullName>
    </submittedName>
</protein>
<dbReference type="HOGENOM" id="CLU_992498_0_0_2"/>
<dbReference type="STRING" id="415426.Hbut_0414"/>
<dbReference type="KEGG" id="hbu:Hbut_0414"/>
<sequence>MQHVQPLVPRGWVLLRVKLARWCSIDGFAAWWPLSRQRIAGCSGAGVVAEHGVDADTDLPGRQVVLGGYSPEYLPPLNVNGWLAEYTSAPSSLLIPVGRLEPRLVFYPDAVTACSVAEELEAAGRSVLVYGAGFYGLSAAHLALDAGLDVDIVTNVKEATRIAREMGARVYTRPPSGRHYDAIVLAAASANAIGVVETYSPSLIVLHPLHTIAYNVPVSRRRRKYIILVGWIDGEAHRGSCGWRLLDRVWRLVGEYVRVVEGLEKPPETAPWLGLVYRLG</sequence>
<dbReference type="SUPFAM" id="SSF50129">
    <property type="entry name" value="GroES-like"/>
    <property type="match status" value="1"/>
</dbReference>
<evidence type="ECO:0000313" key="7">
    <source>
        <dbReference type="Proteomes" id="UP000002593"/>
    </source>
</evidence>
<dbReference type="EnsemblBacteria" id="ABM80280">
    <property type="protein sequence ID" value="ABM80280"/>
    <property type="gene ID" value="Hbut_0414"/>
</dbReference>
<accession>A2BJW9</accession>
<dbReference type="SMR" id="A2BJW9"/>
<reference evidence="6 7" key="1">
    <citation type="journal article" date="2007" name="Archaea">
        <title>The genome of Hyperthermus butylicus: a sulfur-reducing, peptide fermenting, neutrophilic Crenarchaeote growing up to 108 degrees C.</title>
        <authorList>
            <person name="Brugger K."/>
            <person name="Chen L."/>
            <person name="Stark M."/>
            <person name="Zibat A."/>
            <person name="Redder P."/>
            <person name="Ruepp A."/>
            <person name="Awayez M."/>
            <person name="She Q."/>
            <person name="Garrett R.A."/>
            <person name="Klenk H.P."/>
        </authorList>
    </citation>
    <scope>NUCLEOTIDE SEQUENCE [LARGE SCALE GENOMIC DNA]</scope>
    <source>
        <strain evidence="7">DSM 5456 / JCM 9403 / PLM1-5</strain>
    </source>
</reference>
<keyword evidence="7" id="KW-1185">Reference proteome</keyword>
<name>A2BJW9_HYPBU</name>
<evidence type="ECO:0000313" key="6">
    <source>
        <dbReference type="EMBL" id="ABM80280.1"/>
    </source>
</evidence>